<evidence type="ECO:0000256" key="1">
    <source>
        <dbReference type="SAM" id="Phobius"/>
    </source>
</evidence>
<protein>
    <submittedName>
        <fullName evidence="2">Uncharacterized protein</fullName>
    </submittedName>
</protein>
<sequence>MKTSPIYRFTVHPLLFVLEFVFKIAAGVVALIVLAAPDSFLDKLATGFGSLSEVYHKLAAWPEKLSYISMVIEDYNTQTAADFHQRYGGQAMDRVMDMLNEGVAFFQAVYQNLAEQPIATIGATLLAFLLFYACGRTCRFVRQRGQGSFLVRKEREIGNRIFKKNEA</sequence>
<dbReference type="OrthoDB" id="1524312at2"/>
<evidence type="ECO:0000313" key="3">
    <source>
        <dbReference type="Proteomes" id="UP000317557"/>
    </source>
</evidence>
<accession>A0A521CHL6</accession>
<keyword evidence="1" id="KW-0812">Transmembrane</keyword>
<keyword evidence="1" id="KW-0472">Membrane</keyword>
<reference evidence="2 3" key="1">
    <citation type="submission" date="2017-05" db="EMBL/GenBank/DDBJ databases">
        <authorList>
            <person name="Varghese N."/>
            <person name="Submissions S."/>
        </authorList>
    </citation>
    <scope>NUCLEOTIDE SEQUENCE [LARGE SCALE GENOMIC DNA]</scope>
    <source>
        <strain evidence="2 3">DSM 21985</strain>
    </source>
</reference>
<gene>
    <name evidence="2" type="ORF">SAMN06265219_105110</name>
</gene>
<name>A0A521CHL6_9BACT</name>
<keyword evidence="3" id="KW-1185">Reference proteome</keyword>
<dbReference type="AlphaFoldDB" id="A0A521CHL6"/>
<feature type="transmembrane region" description="Helical" evidence="1">
    <location>
        <begin position="118"/>
        <end position="135"/>
    </location>
</feature>
<evidence type="ECO:0000313" key="2">
    <source>
        <dbReference type="EMBL" id="SMO58200.1"/>
    </source>
</evidence>
<keyword evidence="1" id="KW-1133">Transmembrane helix</keyword>
<organism evidence="2 3">
    <name type="scientific">Gracilimonas mengyeensis</name>
    <dbReference type="NCBI Taxonomy" id="1302730"/>
    <lineage>
        <taxon>Bacteria</taxon>
        <taxon>Pseudomonadati</taxon>
        <taxon>Balneolota</taxon>
        <taxon>Balneolia</taxon>
        <taxon>Balneolales</taxon>
        <taxon>Balneolaceae</taxon>
        <taxon>Gracilimonas</taxon>
    </lineage>
</organism>
<dbReference type="RefSeq" id="WP_142453936.1">
    <property type="nucleotide sequence ID" value="NZ_FXTP01000005.1"/>
</dbReference>
<feature type="transmembrane region" description="Helical" evidence="1">
    <location>
        <begin position="12"/>
        <end position="36"/>
    </location>
</feature>
<proteinExistence type="predicted"/>
<dbReference type="Proteomes" id="UP000317557">
    <property type="component" value="Unassembled WGS sequence"/>
</dbReference>
<dbReference type="EMBL" id="FXTP01000005">
    <property type="protein sequence ID" value="SMO58200.1"/>
    <property type="molecule type" value="Genomic_DNA"/>
</dbReference>